<comment type="caution">
    <text evidence="1">The sequence shown here is derived from an EMBL/GenBank/DDBJ whole genome shotgun (WGS) entry which is preliminary data.</text>
</comment>
<accession>A0A0V0TBX4</accession>
<dbReference type="EMBL" id="JYDJ01000358">
    <property type="protein sequence ID" value="KRX36530.1"/>
    <property type="molecule type" value="Genomic_DNA"/>
</dbReference>
<keyword evidence="2" id="KW-1185">Reference proteome</keyword>
<dbReference type="OrthoDB" id="10429902at2759"/>
<gene>
    <name evidence="1" type="ORF">T05_1006</name>
</gene>
<organism evidence="1 2">
    <name type="scientific">Trichinella murrelli</name>
    <dbReference type="NCBI Taxonomy" id="144512"/>
    <lineage>
        <taxon>Eukaryota</taxon>
        <taxon>Metazoa</taxon>
        <taxon>Ecdysozoa</taxon>
        <taxon>Nematoda</taxon>
        <taxon>Enoplea</taxon>
        <taxon>Dorylaimia</taxon>
        <taxon>Trichinellida</taxon>
        <taxon>Trichinellidae</taxon>
        <taxon>Trichinella</taxon>
    </lineage>
</organism>
<protein>
    <submittedName>
        <fullName evidence="1">Uncharacterized protein</fullName>
    </submittedName>
</protein>
<dbReference type="Proteomes" id="UP000055048">
    <property type="component" value="Unassembled WGS sequence"/>
</dbReference>
<proteinExistence type="predicted"/>
<evidence type="ECO:0000313" key="1">
    <source>
        <dbReference type="EMBL" id="KRX36530.1"/>
    </source>
</evidence>
<sequence>MSYSTSGVGKFRKEKKKENLLRLLPNFKHILQIVTRNKMETFPRNRNKKYTKRASCKIANVNSVIRKFCLRHRLSQVHFLVEKEDGSIRFCQKQINARWSVTHGNQLMLKNFSCKVHNDEPKSEKMQHVGFATVSAPFLLFQCDMSRLGYFSDRL</sequence>
<evidence type="ECO:0000313" key="2">
    <source>
        <dbReference type="Proteomes" id="UP000055048"/>
    </source>
</evidence>
<dbReference type="AlphaFoldDB" id="A0A0V0TBX4"/>
<reference evidence="1 2" key="1">
    <citation type="submission" date="2015-01" db="EMBL/GenBank/DDBJ databases">
        <title>Evolution of Trichinella species and genotypes.</title>
        <authorList>
            <person name="Korhonen P.K."/>
            <person name="Edoardo P."/>
            <person name="Giuseppe L.R."/>
            <person name="Gasser R.B."/>
        </authorList>
    </citation>
    <scope>NUCLEOTIDE SEQUENCE [LARGE SCALE GENOMIC DNA]</scope>
    <source>
        <strain evidence="1">ISS417</strain>
    </source>
</reference>
<name>A0A0V0TBX4_9BILA</name>